<dbReference type="InterPro" id="IPR000330">
    <property type="entry name" value="SNF2_N"/>
</dbReference>
<organism evidence="13 14">
    <name type="scientific">Ascochyta lentis</name>
    <dbReference type="NCBI Taxonomy" id="205686"/>
    <lineage>
        <taxon>Eukaryota</taxon>
        <taxon>Fungi</taxon>
        <taxon>Dikarya</taxon>
        <taxon>Ascomycota</taxon>
        <taxon>Pezizomycotina</taxon>
        <taxon>Dothideomycetes</taxon>
        <taxon>Pleosporomycetidae</taxon>
        <taxon>Pleosporales</taxon>
        <taxon>Pleosporineae</taxon>
        <taxon>Didymellaceae</taxon>
        <taxon>Ascochyta</taxon>
    </lineage>
</organism>
<dbReference type="CDD" id="cd18008">
    <property type="entry name" value="DEXDc_SHPRH-like"/>
    <property type="match status" value="1"/>
</dbReference>
<dbReference type="OrthoDB" id="448448at2759"/>
<evidence type="ECO:0000259" key="10">
    <source>
        <dbReference type="PROSITE" id="PS50089"/>
    </source>
</evidence>
<evidence type="ECO:0000259" key="12">
    <source>
        <dbReference type="PROSITE" id="PS51194"/>
    </source>
</evidence>
<evidence type="ECO:0000313" key="13">
    <source>
        <dbReference type="EMBL" id="KAF9695170.1"/>
    </source>
</evidence>
<dbReference type="InterPro" id="IPR014001">
    <property type="entry name" value="Helicase_ATP-bd"/>
</dbReference>
<dbReference type="SUPFAM" id="SSF52540">
    <property type="entry name" value="P-loop containing nucleoside triphosphate hydrolases"/>
    <property type="match status" value="2"/>
</dbReference>
<keyword evidence="3" id="KW-0547">Nucleotide-binding</keyword>
<dbReference type="GO" id="GO:0005634">
    <property type="term" value="C:nucleus"/>
    <property type="evidence" value="ECO:0007669"/>
    <property type="project" value="TreeGrafter"/>
</dbReference>
<dbReference type="AlphaFoldDB" id="A0A8H7MHR7"/>
<dbReference type="GO" id="GO:0008270">
    <property type="term" value="F:zinc ion binding"/>
    <property type="evidence" value="ECO:0007669"/>
    <property type="project" value="UniProtKB-KW"/>
</dbReference>
<evidence type="ECO:0000256" key="2">
    <source>
        <dbReference type="ARBA" id="ARBA00022723"/>
    </source>
</evidence>
<dbReference type="InterPro" id="IPR001841">
    <property type="entry name" value="Znf_RING"/>
</dbReference>
<reference evidence="13" key="2">
    <citation type="submission" date="2020-09" db="EMBL/GenBank/DDBJ databases">
        <title>Reference genome assembly for Australian Ascochyta lentis isolate Al4.</title>
        <authorList>
            <person name="Lee R.C."/>
            <person name="Farfan-Caceres L.M."/>
            <person name="Debler J.W."/>
            <person name="Williams A.H."/>
            <person name="Henares B.M."/>
        </authorList>
    </citation>
    <scope>NUCLEOTIDE SEQUENCE</scope>
    <source>
        <strain evidence="13">Al4</strain>
    </source>
</reference>
<dbReference type="SUPFAM" id="SSF57850">
    <property type="entry name" value="RING/U-box"/>
    <property type="match status" value="1"/>
</dbReference>
<dbReference type="Gene3D" id="3.40.50.10810">
    <property type="entry name" value="Tandem AAA-ATPase domain"/>
    <property type="match status" value="1"/>
</dbReference>
<comment type="caution">
    <text evidence="13">The sequence shown here is derived from an EMBL/GenBank/DDBJ whole genome shotgun (WGS) entry which is preliminary data.</text>
</comment>
<dbReference type="InterPro" id="IPR027417">
    <property type="entry name" value="P-loop_NTPase"/>
</dbReference>
<dbReference type="PROSITE" id="PS51194">
    <property type="entry name" value="HELICASE_CTER"/>
    <property type="match status" value="1"/>
</dbReference>
<protein>
    <submittedName>
        <fullName evidence="13">Uncharacterized protein</fullName>
    </submittedName>
</protein>
<evidence type="ECO:0000256" key="9">
    <source>
        <dbReference type="PROSITE-ProRule" id="PRU00175"/>
    </source>
</evidence>
<dbReference type="GO" id="GO:0005524">
    <property type="term" value="F:ATP binding"/>
    <property type="evidence" value="ECO:0007669"/>
    <property type="project" value="UniProtKB-KW"/>
</dbReference>
<feature type="domain" description="RING-type" evidence="10">
    <location>
        <begin position="647"/>
        <end position="698"/>
    </location>
</feature>
<sequence>MFAPVAFADDSYTQSPYGLSLDLDLQPLQYERDQSGRWTTDDIAQAVSPVGHDSPIRAEYVCYGTICRASVKLCGDMMELDKKLIAAESSPVTGHLQLELQRSEAHFLVTFPDGHVLGQINAQLEKAFTSIEEQCLQLDFEVFVPTRLTRETIGRAMKEQDAVVRVQINVYGSSASADSVGQEFSQNKIYLQRPDYIREGSTYENPHVLKFSDDCIAIPTINVSADEPSASKVAGQAFQQIITNVYSSLTRNENLKGLEGHERLRTPLLDHQKTALDFMSQRENGPIPEKYQLWKPALREGQSCYRHSVTGTISRLEHTETGGGILADEMGMGKTLSMLALIMRTLDAARKWAETATSSQSAQRNCLTRARSRATLIVASSDLMINEWLQELTKHFGTAEEHSLRVIKYHGQNRRWSLDDLRNADLVITTYHTSASDYNNANGLLNEIEWYRLVLDEAHIIRRQATGLNRTVADIRARSRWCLTGTPIQNRLEDIGSLFAFLRINPFHSISAFKKSVAVPFEEGGKRQQLAIDRFTQLFDSMCLRRAKDLLHLPDPESRIHKITLSSEERTQYEQTRKIMFRAVKNQVDVFDRNSTLGMFQIQLQLRILCNHGTWQQLFSWGRRKLYLLDEREAKDADVGSDGEATCSACRQTMPLFGIGSMFRRYEENCRHVLCSECLEQSTEGDEDHLPTSCPLCTSLWNSSKNVRRPKGQSQEDMYFRANGKSSKMEALISDVMEDISTTKRQLYLSRENLTSDNVKRIDGDCPTSKRKKILEEFDKSPNLHVLIMTTGTGAVGLNLAIANRVFIVEPQWNPSVENQAIARALRLGQKQAVLVTRYVVETSVEQDMQKLQDKKLEKSRLVKSG</sequence>
<dbReference type="GO" id="GO:0006281">
    <property type="term" value="P:DNA repair"/>
    <property type="evidence" value="ECO:0007669"/>
    <property type="project" value="TreeGrafter"/>
</dbReference>
<dbReference type="Gene3D" id="3.40.50.300">
    <property type="entry name" value="P-loop containing nucleotide triphosphate hydrolases"/>
    <property type="match status" value="1"/>
</dbReference>
<keyword evidence="14" id="KW-1185">Reference proteome</keyword>
<evidence type="ECO:0000313" key="14">
    <source>
        <dbReference type="Proteomes" id="UP000651452"/>
    </source>
</evidence>
<dbReference type="PANTHER" id="PTHR45626">
    <property type="entry name" value="TRANSCRIPTION TERMINATION FACTOR 2-RELATED"/>
    <property type="match status" value="1"/>
</dbReference>
<proteinExistence type="inferred from homology"/>
<dbReference type="GO" id="GO:0016787">
    <property type="term" value="F:hydrolase activity"/>
    <property type="evidence" value="ECO:0007669"/>
    <property type="project" value="UniProtKB-KW"/>
</dbReference>
<evidence type="ECO:0000259" key="11">
    <source>
        <dbReference type="PROSITE" id="PS51192"/>
    </source>
</evidence>
<evidence type="ECO:0000256" key="3">
    <source>
        <dbReference type="ARBA" id="ARBA00022741"/>
    </source>
</evidence>
<evidence type="ECO:0000256" key="4">
    <source>
        <dbReference type="ARBA" id="ARBA00022771"/>
    </source>
</evidence>
<keyword evidence="5" id="KW-0378">Hydrolase</keyword>
<dbReference type="CDD" id="cd18793">
    <property type="entry name" value="SF2_C_SNF"/>
    <property type="match status" value="1"/>
</dbReference>
<dbReference type="InterPro" id="IPR013083">
    <property type="entry name" value="Znf_RING/FYVE/PHD"/>
</dbReference>
<keyword evidence="2" id="KW-0479">Metal-binding</keyword>
<reference evidence="13" key="1">
    <citation type="submission" date="2018-12" db="EMBL/GenBank/DDBJ databases">
        <authorList>
            <person name="Syme R.A."/>
            <person name="Farfan-Caceres L."/>
            <person name="Lichtenzveig J."/>
        </authorList>
    </citation>
    <scope>NUCLEOTIDE SEQUENCE</scope>
    <source>
        <strain evidence="13">Al4</strain>
    </source>
</reference>
<dbReference type="GO" id="GO:0008094">
    <property type="term" value="F:ATP-dependent activity, acting on DNA"/>
    <property type="evidence" value="ECO:0007669"/>
    <property type="project" value="TreeGrafter"/>
</dbReference>
<dbReference type="SMART" id="SM00490">
    <property type="entry name" value="HELICc"/>
    <property type="match status" value="1"/>
</dbReference>
<dbReference type="GO" id="GO:0004386">
    <property type="term" value="F:helicase activity"/>
    <property type="evidence" value="ECO:0007669"/>
    <property type="project" value="UniProtKB-KW"/>
</dbReference>
<keyword evidence="8" id="KW-0067">ATP-binding</keyword>
<comment type="similarity">
    <text evidence="1">Belongs to the SNF2/RAD54 helicase family.</text>
</comment>
<keyword evidence="4 9" id="KW-0863">Zinc-finger</keyword>
<dbReference type="PROSITE" id="PS51192">
    <property type="entry name" value="HELICASE_ATP_BIND_1"/>
    <property type="match status" value="1"/>
</dbReference>
<keyword evidence="6" id="KW-0347">Helicase</keyword>
<dbReference type="Gene3D" id="3.30.40.10">
    <property type="entry name" value="Zinc/RING finger domain, C3HC4 (zinc finger)"/>
    <property type="match status" value="1"/>
</dbReference>
<dbReference type="Proteomes" id="UP000651452">
    <property type="component" value="Unassembled WGS sequence"/>
</dbReference>
<dbReference type="Pfam" id="PF00176">
    <property type="entry name" value="SNF2-rel_dom"/>
    <property type="match status" value="1"/>
</dbReference>
<evidence type="ECO:0000256" key="5">
    <source>
        <dbReference type="ARBA" id="ARBA00022801"/>
    </source>
</evidence>
<evidence type="ECO:0000256" key="8">
    <source>
        <dbReference type="ARBA" id="ARBA00022840"/>
    </source>
</evidence>
<evidence type="ECO:0000256" key="1">
    <source>
        <dbReference type="ARBA" id="ARBA00007025"/>
    </source>
</evidence>
<evidence type="ECO:0000256" key="6">
    <source>
        <dbReference type="ARBA" id="ARBA00022806"/>
    </source>
</evidence>
<gene>
    <name evidence="13" type="ORF">EKO04_006891</name>
</gene>
<dbReference type="PANTHER" id="PTHR45626:SF52">
    <property type="entry name" value="SINGLE-STRANDED DNA-DEPENDENT ATPASE (EUROFUNG)"/>
    <property type="match status" value="1"/>
</dbReference>
<dbReference type="InterPro" id="IPR049730">
    <property type="entry name" value="SNF2/RAD54-like_C"/>
</dbReference>
<dbReference type="InterPro" id="IPR050628">
    <property type="entry name" value="SNF2_RAD54_helicase_TF"/>
</dbReference>
<dbReference type="PROSITE" id="PS50089">
    <property type="entry name" value="ZF_RING_2"/>
    <property type="match status" value="1"/>
</dbReference>
<dbReference type="InterPro" id="IPR001650">
    <property type="entry name" value="Helicase_C-like"/>
</dbReference>
<dbReference type="InterPro" id="IPR017907">
    <property type="entry name" value="Znf_RING_CS"/>
</dbReference>
<dbReference type="SMART" id="SM00487">
    <property type="entry name" value="DEXDc"/>
    <property type="match status" value="1"/>
</dbReference>
<accession>A0A8H7MHR7</accession>
<feature type="domain" description="Helicase C-terminal" evidence="12">
    <location>
        <begin position="728"/>
        <end position="866"/>
    </location>
</feature>
<dbReference type="Pfam" id="PF00271">
    <property type="entry name" value="Helicase_C"/>
    <property type="match status" value="1"/>
</dbReference>
<dbReference type="EMBL" id="RZGK01000012">
    <property type="protein sequence ID" value="KAF9695170.1"/>
    <property type="molecule type" value="Genomic_DNA"/>
</dbReference>
<evidence type="ECO:0000256" key="7">
    <source>
        <dbReference type="ARBA" id="ARBA00022833"/>
    </source>
</evidence>
<keyword evidence="7" id="KW-0862">Zinc</keyword>
<dbReference type="InterPro" id="IPR038718">
    <property type="entry name" value="SNF2-like_sf"/>
</dbReference>
<dbReference type="PROSITE" id="PS00518">
    <property type="entry name" value="ZF_RING_1"/>
    <property type="match status" value="1"/>
</dbReference>
<feature type="domain" description="Helicase ATP-binding" evidence="11">
    <location>
        <begin position="315"/>
        <end position="505"/>
    </location>
</feature>
<name>A0A8H7MHR7_9PLEO</name>